<name>A0A395WA10_9FIRM</name>
<protein>
    <submittedName>
        <fullName evidence="5">Hsp20/alpha crystallin family protein</fullName>
    </submittedName>
</protein>
<accession>A0A395WA10</accession>
<reference evidence="7 8" key="1">
    <citation type="submission" date="2018-08" db="EMBL/GenBank/DDBJ databases">
        <title>A genome reference for cultivated species of the human gut microbiota.</title>
        <authorList>
            <person name="Zou Y."/>
            <person name="Xue W."/>
            <person name="Luo G."/>
        </authorList>
    </citation>
    <scope>NUCLEOTIDE SEQUENCE [LARGE SCALE GENOMIC DNA]</scope>
    <source>
        <strain evidence="6 8">AF10-31</strain>
        <strain evidence="5 7">AF15-20</strain>
        <strain evidence="4 9">AF22-10AC</strain>
    </source>
</reference>
<evidence type="ECO:0000256" key="2">
    <source>
        <dbReference type="RuleBase" id="RU003616"/>
    </source>
</evidence>
<dbReference type="Pfam" id="PF00011">
    <property type="entry name" value="HSP20"/>
    <property type="match status" value="1"/>
</dbReference>
<feature type="domain" description="SHSP" evidence="3">
    <location>
        <begin position="17"/>
        <end position="128"/>
    </location>
</feature>
<dbReference type="EMBL" id="QSAT01000047">
    <property type="protein sequence ID" value="RGW72305.1"/>
    <property type="molecule type" value="Genomic_DNA"/>
</dbReference>
<evidence type="ECO:0000259" key="3">
    <source>
        <dbReference type="PROSITE" id="PS01031"/>
    </source>
</evidence>
<evidence type="ECO:0000313" key="6">
    <source>
        <dbReference type="EMBL" id="RGW72305.1"/>
    </source>
</evidence>
<dbReference type="SUPFAM" id="SSF49764">
    <property type="entry name" value="HSP20-like chaperones"/>
    <property type="match status" value="1"/>
</dbReference>
<evidence type="ECO:0000256" key="1">
    <source>
        <dbReference type="PROSITE-ProRule" id="PRU00285"/>
    </source>
</evidence>
<dbReference type="Proteomes" id="UP000265489">
    <property type="component" value="Unassembled WGS sequence"/>
</dbReference>
<dbReference type="GeneID" id="66580218"/>
<evidence type="ECO:0000313" key="9">
    <source>
        <dbReference type="Proteomes" id="UP000285274"/>
    </source>
</evidence>
<sequence length="128" mass="15440">MRYYPNYFDDFFNDTKKQDTNTVLRTDIYEKDGYYQICMEVCGIQKENIQIELKDGYLKITATRNINKEDTRVLRQERFTGTYSRSFYIGEGYKQEDIKARFDNGELFILLPTKPVKHEEETRYINIQ</sequence>
<dbReference type="Proteomes" id="UP000284651">
    <property type="component" value="Unassembled WGS sequence"/>
</dbReference>
<dbReference type="InterPro" id="IPR031107">
    <property type="entry name" value="Small_HSP"/>
</dbReference>
<dbReference type="InterPro" id="IPR002068">
    <property type="entry name" value="A-crystallin/Hsp20_dom"/>
</dbReference>
<comment type="caution">
    <text evidence="5">The sequence shown here is derived from an EMBL/GenBank/DDBJ whole genome shotgun (WGS) entry which is preliminary data.</text>
</comment>
<evidence type="ECO:0000313" key="7">
    <source>
        <dbReference type="Proteomes" id="UP000265489"/>
    </source>
</evidence>
<evidence type="ECO:0000313" key="5">
    <source>
        <dbReference type="EMBL" id="RGU90043.1"/>
    </source>
</evidence>
<evidence type="ECO:0000313" key="8">
    <source>
        <dbReference type="Proteomes" id="UP000284651"/>
    </source>
</evidence>
<dbReference type="EMBL" id="QRVM01000001">
    <property type="protein sequence ID" value="RGS49407.1"/>
    <property type="molecule type" value="Genomic_DNA"/>
</dbReference>
<dbReference type="PROSITE" id="PS01031">
    <property type="entry name" value="SHSP"/>
    <property type="match status" value="1"/>
</dbReference>
<proteinExistence type="inferred from homology"/>
<comment type="similarity">
    <text evidence="1 2">Belongs to the small heat shock protein (HSP20) family.</text>
</comment>
<dbReference type="AlphaFoldDB" id="A0A395WA10"/>
<dbReference type="CDD" id="cd06471">
    <property type="entry name" value="ACD_LpsHSP_like"/>
    <property type="match status" value="1"/>
</dbReference>
<dbReference type="Proteomes" id="UP000285274">
    <property type="component" value="Unassembled WGS sequence"/>
</dbReference>
<organism evidence="5 7">
    <name type="scientific">Holdemanella biformis</name>
    <dbReference type="NCBI Taxonomy" id="1735"/>
    <lineage>
        <taxon>Bacteria</taxon>
        <taxon>Bacillati</taxon>
        <taxon>Bacillota</taxon>
        <taxon>Erysipelotrichia</taxon>
        <taxon>Erysipelotrichales</taxon>
        <taxon>Erysipelotrichaceae</taxon>
        <taxon>Holdemanella</taxon>
    </lineage>
</organism>
<dbReference type="InterPro" id="IPR008978">
    <property type="entry name" value="HSP20-like_chaperone"/>
</dbReference>
<dbReference type="RefSeq" id="WP_118318633.1">
    <property type="nucleotide sequence ID" value="NZ_CALHUJ010000053.1"/>
</dbReference>
<dbReference type="Gene3D" id="2.60.40.790">
    <property type="match status" value="1"/>
</dbReference>
<gene>
    <name evidence="6" type="ORF">DWV56_11050</name>
    <name evidence="5" type="ORF">DWW32_09575</name>
    <name evidence="4" type="ORF">DWX92_00320</name>
</gene>
<evidence type="ECO:0000313" key="4">
    <source>
        <dbReference type="EMBL" id="RGS49407.1"/>
    </source>
</evidence>
<dbReference type="EMBL" id="QRYQ01000020">
    <property type="protein sequence ID" value="RGU90043.1"/>
    <property type="molecule type" value="Genomic_DNA"/>
</dbReference>
<dbReference type="PANTHER" id="PTHR11527">
    <property type="entry name" value="HEAT-SHOCK PROTEIN 20 FAMILY MEMBER"/>
    <property type="match status" value="1"/>
</dbReference>